<dbReference type="PANTHER" id="PTHR34352">
    <property type="entry name" value="PROTEIN YHFA"/>
    <property type="match status" value="1"/>
</dbReference>
<dbReference type="SUPFAM" id="SSF82784">
    <property type="entry name" value="OsmC-like"/>
    <property type="match status" value="1"/>
</dbReference>
<dbReference type="Proteomes" id="UP001232493">
    <property type="component" value="Chromosome"/>
</dbReference>
<dbReference type="EMBL" id="CP069362">
    <property type="protein sequence ID" value="WGS64328.1"/>
    <property type="molecule type" value="Genomic_DNA"/>
</dbReference>
<dbReference type="InterPro" id="IPR015946">
    <property type="entry name" value="KH_dom-like_a/b"/>
</dbReference>
<gene>
    <name evidence="1" type="ORF">JRV97_08095</name>
</gene>
<dbReference type="Pfam" id="PF02566">
    <property type="entry name" value="OsmC"/>
    <property type="match status" value="1"/>
</dbReference>
<keyword evidence="2" id="KW-1185">Reference proteome</keyword>
<evidence type="ECO:0000313" key="1">
    <source>
        <dbReference type="EMBL" id="WGS64328.1"/>
    </source>
</evidence>
<dbReference type="InterPro" id="IPR036102">
    <property type="entry name" value="OsmC/Ohrsf"/>
</dbReference>
<name>A0ABY8PP58_9BACT</name>
<accession>A0ABY8PP58</accession>
<protein>
    <submittedName>
        <fullName evidence="1">OsmC family protein</fullName>
    </submittedName>
</protein>
<proteinExistence type="predicted"/>
<sequence length="139" mass="15975">MEFLQEFKLKTKFLPEESVALHIARDLETKISVNPDRKHKNAHTPVEMVIAALGSCVMINLQRFLLDEGVKYSDIDMELKGYRDPEIPKLVKIEYSIKVDGNLKEYDLEEVKAKIEKSSTTYNTLKDAVEIIGKIEFSK</sequence>
<reference evidence="1 2" key="1">
    <citation type="submission" date="2021-02" db="EMBL/GenBank/DDBJ databases">
        <title>Characterization of Marinitoga sp. nov. str. BP5-C20A.</title>
        <authorList>
            <person name="Erauso G."/>
            <person name="Postec A."/>
        </authorList>
    </citation>
    <scope>NUCLEOTIDE SEQUENCE [LARGE SCALE GENOMIC DNA]</scope>
    <source>
        <strain evidence="1 2">BP5-C20A</strain>
    </source>
</reference>
<evidence type="ECO:0000313" key="2">
    <source>
        <dbReference type="Proteomes" id="UP001232493"/>
    </source>
</evidence>
<organism evidence="1 2">
    <name type="scientific">Marinitoga aeolica</name>
    <dbReference type="NCBI Taxonomy" id="2809031"/>
    <lineage>
        <taxon>Bacteria</taxon>
        <taxon>Thermotogati</taxon>
        <taxon>Thermotogota</taxon>
        <taxon>Thermotogae</taxon>
        <taxon>Petrotogales</taxon>
        <taxon>Petrotogaceae</taxon>
        <taxon>Marinitoga</taxon>
    </lineage>
</organism>
<dbReference type="Gene3D" id="3.30.300.20">
    <property type="match status" value="1"/>
</dbReference>
<dbReference type="RefSeq" id="WP_280997899.1">
    <property type="nucleotide sequence ID" value="NZ_CP069362.1"/>
</dbReference>
<dbReference type="PANTHER" id="PTHR34352:SF1">
    <property type="entry name" value="PROTEIN YHFA"/>
    <property type="match status" value="1"/>
</dbReference>
<dbReference type="InterPro" id="IPR003718">
    <property type="entry name" value="OsmC/Ohr_fam"/>
</dbReference>